<dbReference type="InterPro" id="IPR029229">
    <property type="entry name" value="Alkyl_sulf_C"/>
</dbReference>
<keyword evidence="2" id="KW-0378">Hydrolase</keyword>
<gene>
    <name evidence="6" type="ORF">J2Z43_001846</name>
</gene>
<dbReference type="SUPFAM" id="SSF56281">
    <property type="entry name" value="Metallo-hydrolase/oxidoreductase"/>
    <property type="match status" value="1"/>
</dbReference>
<protein>
    <submittedName>
        <fullName evidence="6">Alkyl sulfatase BDS1-like metallo-beta-lactamase superfamily hydrolase</fullName>
    </submittedName>
</protein>
<keyword evidence="3" id="KW-0862">Zinc</keyword>
<dbReference type="Pfam" id="PF00753">
    <property type="entry name" value="Lactamase_B"/>
    <property type="match status" value="1"/>
</dbReference>
<name>A0ABS4EBY5_9FIRM</name>
<dbReference type="InterPro" id="IPR044097">
    <property type="entry name" value="Bds1/SdsA1_MBL-fold"/>
</dbReference>
<dbReference type="Gene3D" id="1.25.40.880">
    <property type="entry name" value="Alkyl sulfatase, dimerisation domain"/>
    <property type="match status" value="1"/>
</dbReference>
<evidence type="ECO:0000256" key="1">
    <source>
        <dbReference type="ARBA" id="ARBA00022723"/>
    </source>
</evidence>
<dbReference type="InterPro" id="IPR001279">
    <property type="entry name" value="Metallo-B-lactamas"/>
</dbReference>
<evidence type="ECO:0000313" key="7">
    <source>
        <dbReference type="Proteomes" id="UP000767291"/>
    </source>
</evidence>
<evidence type="ECO:0000259" key="5">
    <source>
        <dbReference type="SMART" id="SM00849"/>
    </source>
</evidence>
<dbReference type="InterPro" id="IPR052195">
    <property type="entry name" value="Bact_Alkyl/Aryl-Sulfatase"/>
</dbReference>
<comment type="similarity">
    <text evidence="4">Belongs to the metallo-beta-lactamase superfamily. Type III sulfatase family.</text>
</comment>
<dbReference type="InterPro" id="IPR036527">
    <property type="entry name" value="SCP2_sterol-bd_dom_sf"/>
</dbReference>
<dbReference type="RefSeq" id="WP_209456883.1">
    <property type="nucleotide sequence ID" value="NZ_BAAACS010000011.1"/>
</dbReference>
<evidence type="ECO:0000256" key="2">
    <source>
        <dbReference type="ARBA" id="ARBA00022801"/>
    </source>
</evidence>
<reference evidence="6 7" key="1">
    <citation type="submission" date="2021-03" db="EMBL/GenBank/DDBJ databases">
        <title>Genomic Encyclopedia of Type Strains, Phase IV (KMG-IV): sequencing the most valuable type-strain genomes for metagenomic binning, comparative biology and taxonomic classification.</title>
        <authorList>
            <person name="Goeker M."/>
        </authorList>
    </citation>
    <scope>NUCLEOTIDE SEQUENCE [LARGE SCALE GENOMIC DNA]</scope>
    <source>
        <strain evidence="6 7">DSM 1289</strain>
    </source>
</reference>
<comment type="caution">
    <text evidence="6">The sequence shown here is derived from an EMBL/GenBank/DDBJ whole genome shotgun (WGS) entry which is preliminary data.</text>
</comment>
<organism evidence="6 7">
    <name type="scientific">Metaclostridioides mangenotii</name>
    <dbReference type="NCBI Taxonomy" id="1540"/>
    <lineage>
        <taxon>Bacteria</taxon>
        <taxon>Bacillati</taxon>
        <taxon>Bacillota</taxon>
        <taxon>Clostridia</taxon>
        <taxon>Peptostreptococcales</taxon>
        <taxon>Peptostreptococcaceae</taxon>
        <taxon>Metaclostridioides</taxon>
    </lineage>
</organism>
<dbReference type="PANTHER" id="PTHR43223">
    <property type="entry name" value="ALKYL/ARYL-SULFATASE"/>
    <property type="match status" value="1"/>
</dbReference>
<dbReference type="Proteomes" id="UP000767291">
    <property type="component" value="Unassembled WGS sequence"/>
</dbReference>
<dbReference type="SUPFAM" id="SSF55718">
    <property type="entry name" value="SCP-like"/>
    <property type="match status" value="1"/>
</dbReference>
<feature type="domain" description="Metallo-beta-lactamase" evidence="5">
    <location>
        <begin position="51"/>
        <end position="274"/>
    </location>
</feature>
<dbReference type="EMBL" id="JAGGJX010000003">
    <property type="protein sequence ID" value="MBP1855451.1"/>
    <property type="molecule type" value="Genomic_DNA"/>
</dbReference>
<dbReference type="InterPro" id="IPR038536">
    <property type="entry name" value="Alkyl/aryl-sulf_dimr_sf"/>
</dbReference>
<evidence type="ECO:0000313" key="6">
    <source>
        <dbReference type="EMBL" id="MBP1855451.1"/>
    </source>
</evidence>
<dbReference type="SMART" id="SM00849">
    <property type="entry name" value="Lactamase_B"/>
    <property type="match status" value="1"/>
</dbReference>
<dbReference type="Pfam" id="PF14864">
    <property type="entry name" value="Alkyl_sulf_C"/>
    <property type="match status" value="1"/>
</dbReference>
<dbReference type="InterPro" id="IPR029228">
    <property type="entry name" value="Alkyl_sulf_dimr"/>
</dbReference>
<dbReference type="PANTHER" id="PTHR43223:SF1">
    <property type="entry name" value="ALKYL_ARYL-SULFATASE BDS1"/>
    <property type="match status" value="1"/>
</dbReference>
<evidence type="ECO:0000256" key="4">
    <source>
        <dbReference type="ARBA" id="ARBA00033751"/>
    </source>
</evidence>
<proteinExistence type="inferred from homology"/>
<dbReference type="CDD" id="cd07710">
    <property type="entry name" value="arylsulfatase_Sdsa1-like_MBL-fold"/>
    <property type="match status" value="1"/>
</dbReference>
<dbReference type="Pfam" id="PF14863">
    <property type="entry name" value="Alkyl_sulf_dimr"/>
    <property type="match status" value="1"/>
</dbReference>
<dbReference type="Gene3D" id="3.60.15.30">
    <property type="entry name" value="Metallo-beta-lactamase domain"/>
    <property type="match status" value="1"/>
</dbReference>
<keyword evidence="7" id="KW-1185">Reference proteome</keyword>
<sequence length="584" mass="66427">MWALDAYDFEDIDEPCPDTVNPSLWRLSQLNHIHGLFKLCDGVYQVRGMDVSNITIIESNTGIILIDVLCASETARAGMSLYYTERGKRDIKAVLITHSHADHYGGIKGVVDEDDVLSRKIPIITPESFLFESISENAFVGTAMRRRAFYQYGSMLPKTPTGQVDTGIGKSVARGGDVNLPPPTQEIKEKFETHVIDGVTIEFMLTPGAEAPSEMVMYLPDFKVLCVAEEVTHTMHNVLTLRGAKVRDTRLWWKIIDDMINKWGDDVEIICASHHWPTWDHNRCIELLTMQRDGYKYMHDQCVRMINQGYNMVEIAEQFHLPSSIAEKWHMRGYYGSENHNCKAVYQHYLGWYDGNPSNLYTYPPKDGAPRYVEMMGGADVMLKKLQEYYNNGDYRWVVEVGKHLVFTDSKNQAAAYLLADAFEQLGYQCENATWRNSFLTGAAELRMGSTGKNLGIPISGDTLGTIYSMTDDMFFDYMTSRLNGPRAGDEYMTLNIFFTDRGTQHGLMLRNGVILYNENKKYGDAAITIYIDRDRLTLVLLNLSDLDKEIDAGNAKIDGDKAKFQQFLDLLDRMTMDFNIVQP</sequence>
<keyword evidence="1" id="KW-0479">Metal-binding</keyword>
<dbReference type="InterPro" id="IPR036866">
    <property type="entry name" value="RibonucZ/Hydroxyglut_hydro"/>
</dbReference>
<evidence type="ECO:0000256" key="3">
    <source>
        <dbReference type="ARBA" id="ARBA00022833"/>
    </source>
</evidence>
<accession>A0ABS4EBY5</accession>
<dbReference type="Gene3D" id="3.30.1050.10">
    <property type="entry name" value="SCP2 sterol-binding domain"/>
    <property type="match status" value="1"/>
</dbReference>